<dbReference type="Proteomes" id="UP000277580">
    <property type="component" value="Unassembled WGS sequence"/>
</dbReference>
<evidence type="ECO:0000256" key="2">
    <source>
        <dbReference type="ARBA" id="ARBA00007560"/>
    </source>
</evidence>
<dbReference type="OrthoDB" id="10260285at2759"/>
<reference evidence="4 5" key="1">
    <citation type="journal article" date="2018" name="Nat. Ecol. Evol.">
        <title>Pezizomycetes genomes reveal the molecular basis of ectomycorrhizal truffle lifestyle.</title>
        <authorList>
            <person name="Murat C."/>
            <person name="Payen T."/>
            <person name="Noel B."/>
            <person name="Kuo A."/>
            <person name="Morin E."/>
            <person name="Chen J."/>
            <person name="Kohler A."/>
            <person name="Krizsan K."/>
            <person name="Balestrini R."/>
            <person name="Da Silva C."/>
            <person name="Montanini B."/>
            <person name="Hainaut M."/>
            <person name="Levati E."/>
            <person name="Barry K.W."/>
            <person name="Belfiori B."/>
            <person name="Cichocki N."/>
            <person name="Clum A."/>
            <person name="Dockter R.B."/>
            <person name="Fauchery L."/>
            <person name="Guy J."/>
            <person name="Iotti M."/>
            <person name="Le Tacon F."/>
            <person name="Lindquist E.A."/>
            <person name="Lipzen A."/>
            <person name="Malagnac F."/>
            <person name="Mello A."/>
            <person name="Molinier V."/>
            <person name="Miyauchi S."/>
            <person name="Poulain J."/>
            <person name="Riccioni C."/>
            <person name="Rubini A."/>
            <person name="Sitrit Y."/>
            <person name="Splivallo R."/>
            <person name="Traeger S."/>
            <person name="Wang M."/>
            <person name="Zifcakova L."/>
            <person name="Wipf D."/>
            <person name="Zambonelli A."/>
            <person name="Paolocci F."/>
            <person name="Nowrousian M."/>
            <person name="Ottonello S."/>
            <person name="Baldrian P."/>
            <person name="Spatafora J.W."/>
            <person name="Henrissat B."/>
            <person name="Nagy L.G."/>
            <person name="Aury J.M."/>
            <person name="Wincker P."/>
            <person name="Grigoriev I.V."/>
            <person name="Bonfante P."/>
            <person name="Martin F.M."/>
        </authorList>
    </citation>
    <scope>NUCLEOTIDE SEQUENCE [LARGE SCALE GENOMIC DNA]</scope>
    <source>
        <strain evidence="4 5">CCBAS932</strain>
    </source>
</reference>
<dbReference type="EMBL" id="ML119143">
    <property type="protein sequence ID" value="RPB10352.1"/>
    <property type="molecule type" value="Genomic_DNA"/>
</dbReference>
<dbReference type="Pfam" id="PF03985">
    <property type="entry name" value="Paf1"/>
    <property type="match status" value="2"/>
</dbReference>
<comment type="subcellular location">
    <subcellularLocation>
        <location evidence="1">Nucleus</location>
    </subcellularLocation>
</comment>
<name>A0A3N4KM16_9PEZI</name>
<proteinExistence type="inferred from homology"/>
<evidence type="ECO:0000256" key="1">
    <source>
        <dbReference type="ARBA" id="ARBA00004123"/>
    </source>
</evidence>
<dbReference type="InterPro" id="IPR007133">
    <property type="entry name" value="RNA_pol_II-assoc_Paf1"/>
</dbReference>
<keyword evidence="3" id="KW-0539">Nucleus</keyword>
<accession>A0A3N4KM16</accession>
<sequence>METIKNSSEPKPFLLSQEQTYLARIRYGAQVAEPPCPPKLLPISIDPLPMFCRASFTPLSLLTEHINVDVDSECGMQLDISHQPGIFDGSNKPIAALSHINVHPTDRLLLRTTDLLSKNNPISALGRKSTSFLRRTEYISADGPQYAHVSAFARTQRLAMAKLVTLRSHDEEYQEPTRILKAILRGFDTANPETPRETPEFEEDDEFAVQAEHRWKPIESMKHPDRLGVVAVEEFPVLPDPEACSDTGGFMVFSFQTSPVPPAPHRDFRLDVGIIVPHDQHNEEGTVQTFDYYLPTTQHAALNAKRSFDDYNVDIDYKSSSSEGIEKTLPYKFVRTYETRVQKQVTDRMAVILHQGDEKKPKAAYYYPIDAKVVLQPARGAKLLERPEPVERLNVSVRELDNEENQRREAIKRVRMGL</sequence>
<evidence type="ECO:0000256" key="3">
    <source>
        <dbReference type="ARBA" id="ARBA00023242"/>
    </source>
</evidence>
<gene>
    <name evidence="4" type="ORF">P167DRAFT_525704</name>
</gene>
<dbReference type="PANTHER" id="PTHR23188:SF12">
    <property type="entry name" value="RNA POLYMERASE II-ASSOCIATED FACTOR 1 HOMOLOG"/>
    <property type="match status" value="1"/>
</dbReference>
<evidence type="ECO:0000313" key="5">
    <source>
        <dbReference type="Proteomes" id="UP000277580"/>
    </source>
</evidence>
<protein>
    <recommendedName>
        <fullName evidence="6">Paf1-domain-containing protein</fullName>
    </recommendedName>
</protein>
<dbReference type="GO" id="GO:0006368">
    <property type="term" value="P:transcription elongation by RNA polymerase II"/>
    <property type="evidence" value="ECO:0007669"/>
    <property type="project" value="InterPro"/>
</dbReference>
<keyword evidence="5" id="KW-1185">Reference proteome</keyword>
<evidence type="ECO:0000313" key="4">
    <source>
        <dbReference type="EMBL" id="RPB10352.1"/>
    </source>
</evidence>
<evidence type="ECO:0008006" key="6">
    <source>
        <dbReference type="Google" id="ProtNLM"/>
    </source>
</evidence>
<dbReference type="GO" id="GO:0016593">
    <property type="term" value="C:Cdc73/Paf1 complex"/>
    <property type="evidence" value="ECO:0007669"/>
    <property type="project" value="InterPro"/>
</dbReference>
<dbReference type="AlphaFoldDB" id="A0A3N4KM16"/>
<dbReference type="PANTHER" id="PTHR23188">
    <property type="entry name" value="RNA POLYMERASE II-ASSOCIATED FACTOR 1 HOMOLOG"/>
    <property type="match status" value="1"/>
</dbReference>
<dbReference type="InParanoid" id="A0A3N4KM16"/>
<dbReference type="FunCoup" id="A0A3N4KM16">
    <property type="interactions" value="298"/>
</dbReference>
<dbReference type="GO" id="GO:0000993">
    <property type="term" value="F:RNA polymerase II complex binding"/>
    <property type="evidence" value="ECO:0007669"/>
    <property type="project" value="TreeGrafter"/>
</dbReference>
<dbReference type="GO" id="GO:0003682">
    <property type="term" value="F:chromatin binding"/>
    <property type="evidence" value="ECO:0007669"/>
    <property type="project" value="TreeGrafter"/>
</dbReference>
<comment type="similarity">
    <text evidence="2">Belongs to the PAF1 family.</text>
</comment>
<organism evidence="4 5">
    <name type="scientific">Morchella conica CCBAS932</name>
    <dbReference type="NCBI Taxonomy" id="1392247"/>
    <lineage>
        <taxon>Eukaryota</taxon>
        <taxon>Fungi</taxon>
        <taxon>Dikarya</taxon>
        <taxon>Ascomycota</taxon>
        <taxon>Pezizomycotina</taxon>
        <taxon>Pezizomycetes</taxon>
        <taxon>Pezizales</taxon>
        <taxon>Morchellaceae</taxon>
        <taxon>Morchella</taxon>
    </lineage>
</organism>
<dbReference type="STRING" id="1392247.A0A3N4KM16"/>